<accession>A0A1H3H2M0</accession>
<reference evidence="3 4" key="1">
    <citation type="submission" date="2016-10" db="EMBL/GenBank/DDBJ databases">
        <authorList>
            <person name="de Groot N.N."/>
        </authorList>
    </citation>
    <scope>NUCLEOTIDE SEQUENCE [LARGE SCALE GENOMIC DNA]</scope>
    <source>
        <strain evidence="3 4">CPCC 202699</strain>
    </source>
</reference>
<dbReference type="Proteomes" id="UP000199515">
    <property type="component" value="Unassembled WGS sequence"/>
</dbReference>
<feature type="domain" description="Peptidase C39-like" evidence="2">
    <location>
        <begin position="69"/>
        <end position="207"/>
    </location>
</feature>
<keyword evidence="4" id="KW-1185">Reference proteome</keyword>
<dbReference type="EMBL" id="FNON01000004">
    <property type="protein sequence ID" value="SDY09833.1"/>
    <property type="molecule type" value="Genomic_DNA"/>
</dbReference>
<evidence type="ECO:0000256" key="1">
    <source>
        <dbReference type="SAM" id="SignalP"/>
    </source>
</evidence>
<dbReference type="InterPro" id="IPR039564">
    <property type="entry name" value="Peptidase_C39-like"/>
</dbReference>
<evidence type="ECO:0000313" key="4">
    <source>
        <dbReference type="Proteomes" id="UP000199515"/>
    </source>
</evidence>
<gene>
    <name evidence="3" type="ORF">SAMN05421504_104497</name>
</gene>
<organism evidence="3 4">
    <name type="scientific">Amycolatopsis xylanica</name>
    <dbReference type="NCBI Taxonomy" id="589385"/>
    <lineage>
        <taxon>Bacteria</taxon>
        <taxon>Bacillati</taxon>
        <taxon>Actinomycetota</taxon>
        <taxon>Actinomycetes</taxon>
        <taxon>Pseudonocardiales</taxon>
        <taxon>Pseudonocardiaceae</taxon>
        <taxon>Amycolatopsis</taxon>
    </lineage>
</organism>
<dbReference type="AlphaFoldDB" id="A0A1H3H2M0"/>
<dbReference type="Gene3D" id="3.90.70.10">
    <property type="entry name" value="Cysteine proteinases"/>
    <property type="match status" value="1"/>
</dbReference>
<dbReference type="SUPFAM" id="SSF54001">
    <property type="entry name" value="Cysteine proteinases"/>
    <property type="match status" value="1"/>
</dbReference>
<feature type="signal peptide" evidence="1">
    <location>
        <begin position="1"/>
        <end position="23"/>
    </location>
</feature>
<sequence length="233" mass="25144">MRKRIVSTALIAIALAVPGVAQAADTPSLSPIAHGSKAGTTVLSGQFKPGTKVHVDASAKSLEGQPRWLNIDYQVQETGYWCGPAATRIALSARMNPPSQGALAGQLGTTVDGTGWIGQVTSVLNNNLGGGWYETKEMPNDPPAQWQRDLLWNDIVYDIDRNYPVVTNIVAPANNHPPGYPNYTIYHYFTVFGYDPVDRTVVIADPANFGGNAIYWITFDQLASLIPPKGYSA</sequence>
<protein>
    <submittedName>
        <fullName evidence="3">Peptidase_C39 like family protein</fullName>
    </submittedName>
</protein>
<feature type="chain" id="PRO_5011638928" evidence="1">
    <location>
        <begin position="24"/>
        <end position="233"/>
    </location>
</feature>
<keyword evidence="1" id="KW-0732">Signal</keyword>
<evidence type="ECO:0000313" key="3">
    <source>
        <dbReference type="EMBL" id="SDY09833.1"/>
    </source>
</evidence>
<dbReference type="Pfam" id="PF13529">
    <property type="entry name" value="Peptidase_C39_2"/>
    <property type="match status" value="1"/>
</dbReference>
<name>A0A1H3H2M0_9PSEU</name>
<proteinExistence type="predicted"/>
<dbReference type="RefSeq" id="WP_091291390.1">
    <property type="nucleotide sequence ID" value="NZ_FNON01000004.1"/>
</dbReference>
<dbReference type="OrthoDB" id="1655016at2"/>
<evidence type="ECO:0000259" key="2">
    <source>
        <dbReference type="Pfam" id="PF13529"/>
    </source>
</evidence>
<dbReference type="STRING" id="589385.SAMN05421504_104497"/>
<dbReference type="InterPro" id="IPR038765">
    <property type="entry name" value="Papain-like_cys_pep_sf"/>
</dbReference>